<dbReference type="InterPro" id="IPR009057">
    <property type="entry name" value="Homeodomain-like_sf"/>
</dbReference>
<dbReference type="Gene3D" id="3.40.50.2300">
    <property type="match status" value="1"/>
</dbReference>
<dbReference type="SMART" id="SM00448">
    <property type="entry name" value="REC"/>
    <property type="match status" value="1"/>
</dbReference>
<name>A0A163EQG1_9BACL</name>
<reference evidence="7" key="1">
    <citation type="journal article" date="2016" name="Genome Announc.">
        <title>Draft genomes of two strains of Paenibacillus glucanolyticus with capability to degrade lignocellulose.</title>
        <authorList>
            <person name="Mathews S.L."/>
            <person name="Pawlak J."/>
            <person name="Grunden A.M."/>
        </authorList>
    </citation>
    <scope>NUCLEOTIDE SEQUENCE [LARGE SCALE GENOMIC DNA]</scope>
    <source>
        <strain evidence="7">SLM1</strain>
    </source>
</reference>
<evidence type="ECO:0000256" key="2">
    <source>
        <dbReference type="ARBA" id="ARBA00023125"/>
    </source>
</evidence>
<evidence type="ECO:0000259" key="6">
    <source>
        <dbReference type="PROSITE" id="PS50110"/>
    </source>
</evidence>
<keyword evidence="8" id="KW-1185">Reference proteome</keyword>
<dbReference type="PROSITE" id="PS00041">
    <property type="entry name" value="HTH_ARAC_FAMILY_1"/>
    <property type="match status" value="1"/>
</dbReference>
<dbReference type="PANTHER" id="PTHR43280:SF2">
    <property type="entry name" value="HTH-TYPE TRANSCRIPTIONAL REGULATOR EXSA"/>
    <property type="match status" value="1"/>
</dbReference>
<dbReference type="Gene3D" id="1.10.10.60">
    <property type="entry name" value="Homeodomain-like"/>
    <property type="match status" value="2"/>
</dbReference>
<evidence type="ECO:0000256" key="3">
    <source>
        <dbReference type="ARBA" id="ARBA00023163"/>
    </source>
</evidence>
<evidence type="ECO:0000259" key="5">
    <source>
        <dbReference type="PROSITE" id="PS01124"/>
    </source>
</evidence>
<dbReference type="GO" id="GO:0003700">
    <property type="term" value="F:DNA-binding transcription factor activity"/>
    <property type="evidence" value="ECO:0007669"/>
    <property type="project" value="InterPro"/>
</dbReference>
<accession>A0A163EQG1</accession>
<dbReference type="SUPFAM" id="SSF46689">
    <property type="entry name" value="Homeodomain-like"/>
    <property type="match status" value="2"/>
</dbReference>
<evidence type="ECO:0000313" key="8">
    <source>
        <dbReference type="Proteomes" id="UP000076796"/>
    </source>
</evidence>
<feature type="domain" description="HTH araC/xylS-type" evidence="5">
    <location>
        <begin position="414"/>
        <end position="512"/>
    </location>
</feature>
<dbReference type="Pfam" id="PF00072">
    <property type="entry name" value="Response_reg"/>
    <property type="match status" value="1"/>
</dbReference>
<dbReference type="PRINTS" id="PR00032">
    <property type="entry name" value="HTHARAC"/>
</dbReference>
<dbReference type="GeneID" id="97554492"/>
<dbReference type="SMART" id="SM00342">
    <property type="entry name" value="HTH_ARAC"/>
    <property type="match status" value="1"/>
</dbReference>
<evidence type="ECO:0000256" key="1">
    <source>
        <dbReference type="ARBA" id="ARBA00023015"/>
    </source>
</evidence>
<evidence type="ECO:0000313" key="7">
    <source>
        <dbReference type="EMBL" id="KZS43946.1"/>
    </source>
</evidence>
<dbReference type="PROSITE" id="PS01124">
    <property type="entry name" value="HTH_ARAC_FAMILY_2"/>
    <property type="match status" value="1"/>
</dbReference>
<dbReference type="GO" id="GO:0043565">
    <property type="term" value="F:sequence-specific DNA binding"/>
    <property type="evidence" value="ECO:0007669"/>
    <property type="project" value="InterPro"/>
</dbReference>
<dbReference type="EMBL" id="LWMH01000002">
    <property type="protein sequence ID" value="KZS43946.1"/>
    <property type="molecule type" value="Genomic_DNA"/>
</dbReference>
<keyword evidence="4" id="KW-0597">Phosphoprotein</keyword>
<dbReference type="PANTHER" id="PTHR43280">
    <property type="entry name" value="ARAC-FAMILY TRANSCRIPTIONAL REGULATOR"/>
    <property type="match status" value="1"/>
</dbReference>
<dbReference type="CDD" id="cd17536">
    <property type="entry name" value="REC_YesN-like"/>
    <property type="match status" value="1"/>
</dbReference>
<dbReference type="InterPro" id="IPR011006">
    <property type="entry name" value="CheY-like_superfamily"/>
</dbReference>
<dbReference type="InterPro" id="IPR018060">
    <property type="entry name" value="HTH_AraC"/>
</dbReference>
<dbReference type="AlphaFoldDB" id="A0A163EQG1"/>
<proteinExistence type="predicted"/>
<comment type="caution">
    <text evidence="7">The sequence shown here is derived from an EMBL/GenBank/DDBJ whole genome shotgun (WGS) entry which is preliminary data.</text>
</comment>
<dbReference type="Pfam" id="PF12833">
    <property type="entry name" value="HTH_18"/>
    <property type="match status" value="1"/>
</dbReference>
<dbReference type="PROSITE" id="PS50110">
    <property type="entry name" value="RESPONSE_REGULATORY"/>
    <property type="match status" value="1"/>
</dbReference>
<feature type="modified residue" description="4-aspartylphosphate" evidence="4">
    <location>
        <position position="55"/>
    </location>
</feature>
<dbReference type="SUPFAM" id="SSF52172">
    <property type="entry name" value="CheY-like"/>
    <property type="match status" value="1"/>
</dbReference>
<dbReference type="InterPro" id="IPR018062">
    <property type="entry name" value="HTH_AraC-typ_CS"/>
</dbReference>
<dbReference type="Proteomes" id="UP000076796">
    <property type="component" value="Unassembled WGS sequence"/>
</dbReference>
<dbReference type="OrthoDB" id="9794370at2"/>
<keyword evidence="3" id="KW-0804">Transcription</keyword>
<keyword evidence="1" id="KW-0805">Transcription regulation</keyword>
<keyword evidence="2 7" id="KW-0238">DNA-binding</keyword>
<dbReference type="InterPro" id="IPR001789">
    <property type="entry name" value="Sig_transdc_resp-reg_receiver"/>
</dbReference>
<dbReference type="InterPro" id="IPR020449">
    <property type="entry name" value="Tscrpt_reg_AraC-type_HTH"/>
</dbReference>
<protein>
    <submittedName>
        <fullName evidence="7">DNA-binding response regulator</fullName>
    </submittedName>
</protein>
<organism evidence="7 8">
    <name type="scientific">Paenibacillus glucanolyticus</name>
    <dbReference type="NCBI Taxonomy" id="59843"/>
    <lineage>
        <taxon>Bacteria</taxon>
        <taxon>Bacillati</taxon>
        <taxon>Bacillota</taxon>
        <taxon>Bacilli</taxon>
        <taxon>Bacillales</taxon>
        <taxon>Paenibacillaceae</taxon>
        <taxon>Paenibacillus</taxon>
    </lineage>
</organism>
<evidence type="ECO:0000256" key="4">
    <source>
        <dbReference type="PROSITE-ProRule" id="PRU00169"/>
    </source>
</evidence>
<gene>
    <name evidence="7" type="ORF">AWU65_28125</name>
</gene>
<feature type="domain" description="Response regulatory" evidence="6">
    <location>
        <begin position="3"/>
        <end position="120"/>
    </location>
</feature>
<dbReference type="GO" id="GO:0000160">
    <property type="term" value="P:phosphorelay signal transduction system"/>
    <property type="evidence" value="ECO:0007669"/>
    <property type="project" value="InterPro"/>
</dbReference>
<dbReference type="RefSeq" id="WP_063480127.1">
    <property type="nucleotide sequence ID" value="NZ_CP147845.1"/>
</dbReference>
<sequence>MYSIFLVDDEELELEMIRDYIRWEEMGIYVAGTALNGRDAAEKIEVIQPDIVLTDVQMPVMNGLDLAKQVNEQFDWIQFVFLTGHDEFNYVKSALNVGAVGYLLKPLDLSEIVSVIDKVKQRCEEVRMKNRSIRVTKSNIVREMIFEKNEERLLNLAGSYHKLSRDSEPKTHTLALLSIDSQSVTPSGLSMEDGLARLQTYMEEWLADKKLQADFVVCREGELGILMDAAYHLSWFTWEDVLKEMQGTLGFTMTAAVNEEPEELSRVQDLYRETRFMLEEMFYVGNGRVIYAKDVQRQLGSRQIPPFQEAAYFEDIHQLALEEAAQKLREFFSRLVKLRITKSEVCDFAIGVVERLLEQIHEPMTESHRRAELYQSIYQCRTIMEIEAIVLEFARHAIDTLEHRFMDKNARLVHQVRTTIDQTFHQAITINSLSDQVYLSPNYLRSIFKEKTGMTIHDYLTRIRLSKAKELLADDSLKVQDVAQRVGYESTSYFISLFLKSQGVTPNEYRKSI</sequence>
<dbReference type="STRING" id="59843.A3958_00425"/>